<dbReference type="Gene3D" id="1.20.5.170">
    <property type="match status" value="1"/>
</dbReference>
<keyword evidence="2" id="KW-0805">Transcription regulation</keyword>
<dbReference type="AlphaFoldDB" id="A0AAN9QT19"/>
<dbReference type="GO" id="GO:0045893">
    <property type="term" value="P:positive regulation of DNA-templated transcription"/>
    <property type="evidence" value="ECO:0007669"/>
    <property type="project" value="TreeGrafter"/>
</dbReference>
<feature type="region of interest" description="Disordered" evidence="7">
    <location>
        <begin position="97"/>
        <end position="120"/>
    </location>
</feature>
<evidence type="ECO:0000256" key="5">
    <source>
        <dbReference type="ARBA" id="ARBA00023242"/>
    </source>
</evidence>
<dbReference type="CDD" id="cd14702">
    <property type="entry name" value="bZIP_plant_GBF1"/>
    <property type="match status" value="1"/>
</dbReference>
<dbReference type="GO" id="GO:0000976">
    <property type="term" value="F:transcription cis-regulatory region binding"/>
    <property type="evidence" value="ECO:0007669"/>
    <property type="project" value="TreeGrafter"/>
</dbReference>
<evidence type="ECO:0000256" key="3">
    <source>
        <dbReference type="ARBA" id="ARBA00023125"/>
    </source>
</evidence>
<dbReference type="PROSITE" id="PS00036">
    <property type="entry name" value="BZIP_BASIC"/>
    <property type="match status" value="1"/>
</dbReference>
<evidence type="ECO:0000256" key="4">
    <source>
        <dbReference type="ARBA" id="ARBA00023163"/>
    </source>
</evidence>
<evidence type="ECO:0000313" key="10">
    <source>
        <dbReference type="Proteomes" id="UP001374584"/>
    </source>
</evidence>
<comment type="subcellular location">
    <subcellularLocation>
        <location evidence="1">Nucleus</location>
    </subcellularLocation>
</comment>
<sequence length="232" mass="26716">MYKTQSFGPNITPPKIPQNYSVCPHWVVHKLRSPATLSLPFSLLSSSASSFRNPRHSAAVTMLTTHPPSEPLLGNLFSAFPGDFTLWDDDSHHLLSPKPVTSSSSSDKPEPEPAEPDHPVVSVVEDRKLRRMISNRESARRSRMRKQRHLENLRNQLSKCRVENRELNNRLQFVLHHRDRLRTENEWLRSQRTFLLQKVANLTQTLIFQQFQQAISPAWTCNTSLIPINQVN</sequence>
<dbReference type="Pfam" id="PF00170">
    <property type="entry name" value="bZIP_1"/>
    <property type="match status" value="1"/>
</dbReference>
<feature type="domain" description="BZIP" evidence="8">
    <location>
        <begin position="125"/>
        <end position="188"/>
    </location>
</feature>
<evidence type="ECO:0000313" key="9">
    <source>
        <dbReference type="EMBL" id="KAK7346877.1"/>
    </source>
</evidence>
<keyword evidence="4" id="KW-0804">Transcription</keyword>
<keyword evidence="6" id="KW-0175">Coiled coil</keyword>
<keyword evidence="5" id="KW-0539">Nucleus</keyword>
<dbReference type="PANTHER" id="PTHR45764:SF21">
    <property type="entry name" value="OS03G0770000 PROTEIN"/>
    <property type="match status" value="1"/>
</dbReference>
<evidence type="ECO:0000256" key="2">
    <source>
        <dbReference type="ARBA" id="ARBA00023015"/>
    </source>
</evidence>
<dbReference type="SMART" id="SM00338">
    <property type="entry name" value="BRLZ"/>
    <property type="match status" value="1"/>
</dbReference>
<evidence type="ECO:0000256" key="1">
    <source>
        <dbReference type="ARBA" id="ARBA00004123"/>
    </source>
</evidence>
<proteinExistence type="predicted"/>
<reference evidence="9 10" key="1">
    <citation type="submission" date="2024-01" db="EMBL/GenBank/DDBJ databases">
        <title>The genomes of 5 underutilized Papilionoideae crops provide insights into root nodulation and disease resistanc.</title>
        <authorList>
            <person name="Jiang F."/>
        </authorList>
    </citation>
    <scope>NUCLEOTIDE SEQUENCE [LARGE SCALE GENOMIC DNA]</scope>
    <source>
        <strain evidence="9">JINMINGXINNONG_FW02</strain>
        <tissue evidence="9">Leaves</tissue>
    </source>
</reference>
<keyword evidence="10" id="KW-1185">Reference proteome</keyword>
<dbReference type="FunFam" id="1.20.5.170:FF:000020">
    <property type="entry name" value="BZIP transcription factor"/>
    <property type="match status" value="1"/>
</dbReference>
<evidence type="ECO:0000256" key="6">
    <source>
        <dbReference type="SAM" id="Coils"/>
    </source>
</evidence>
<feature type="compositionally biased region" description="Low complexity" evidence="7">
    <location>
        <begin position="97"/>
        <end position="106"/>
    </location>
</feature>
<name>A0AAN9QT19_PHACN</name>
<dbReference type="SUPFAM" id="SSF57959">
    <property type="entry name" value="Leucine zipper domain"/>
    <property type="match status" value="1"/>
</dbReference>
<dbReference type="InterPro" id="IPR046347">
    <property type="entry name" value="bZIP_sf"/>
</dbReference>
<protein>
    <recommendedName>
        <fullName evidence="8">BZIP domain-containing protein</fullName>
    </recommendedName>
</protein>
<dbReference type="PROSITE" id="PS50217">
    <property type="entry name" value="BZIP"/>
    <property type="match status" value="1"/>
</dbReference>
<dbReference type="GO" id="GO:0005634">
    <property type="term" value="C:nucleus"/>
    <property type="evidence" value="ECO:0007669"/>
    <property type="project" value="UniProtKB-SubCell"/>
</dbReference>
<dbReference type="PANTHER" id="PTHR45764">
    <property type="entry name" value="BZIP TRANSCRIPTION FACTOR 44"/>
    <property type="match status" value="1"/>
</dbReference>
<dbReference type="InterPro" id="IPR004827">
    <property type="entry name" value="bZIP"/>
</dbReference>
<evidence type="ECO:0000256" key="7">
    <source>
        <dbReference type="SAM" id="MobiDB-lite"/>
    </source>
</evidence>
<feature type="coiled-coil region" evidence="6">
    <location>
        <begin position="136"/>
        <end position="170"/>
    </location>
</feature>
<keyword evidence="3" id="KW-0238">DNA-binding</keyword>
<comment type="caution">
    <text evidence="9">The sequence shown here is derived from an EMBL/GenBank/DDBJ whole genome shotgun (WGS) entry which is preliminary data.</text>
</comment>
<feature type="compositionally biased region" description="Basic and acidic residues" evidence="7">
    <location>
        <begin position="107"/>
        <end position="120"/>
    </location>
</feature>
<accession>A0AAN9QT19</accession>
<organism evidence="9 10">
    <name type="scientific">Phaseolus coccineus</name>
    <name type="common">Scarlet runner bean</name>
    <name type="synonym">Phaseolus multiflorus</name>
    <dbReference type="NCBI Taxonomy" id="3886"/>
    <lineage>
        <taxon>Eukaryota</taxon>
        <taxon>Viridiplantae</taxon>
        <taxon>Streptophyta</taxon>
        <taxon>Embryophyta</taxon>
        <taxon>Tracheophyta</taxon>
        <taxon>Spermatophyta</taxon>
        <taxon>Magnoliopsida</taxon>
        <taxon>eudicotyledons</taxon>
        <taxon>Gunneridae</taxon>
        <taxon>Pentapetalae</taxon>
        <taxon>rosids</taxon>
        <taxon>fabids</taxon>
        <taxon>Fabales</taxon>
        <taxon>Fabaceae</taxon>
        <taxon>Papilionoideae</taxon>
        <taxon>50 kb inversion clade</taxon>
        <taxon>NPAAA clade</taxon>
        <taxon>indigoferoid/millettioid clade</taxon>
        <taxon>Phaseoleae</taxon>
        <taxon>Phaseolus</taxon>
    </lineage>
</organism>
<gene>
    <name evidence="9" type="ORF">VNO80_21401</name>
</gene>
<evidence type="ECO:0000259" key="8">
    <source>
        <dbReference type="PROSITE" id="PS50217"/>
    </source>
</evidence>
<dbReference type="GO" id="GO:0046982">
    <property type="term" value="F:protein heterodimerization activity"/>
    <property type="evidence" value="ECO:0007669"/>
    <property type="project" value="UniProtKB-ARBA"/>
</dbReference>
<dbReference type="GO" id="GO:0003700">
    <property type="term" value="F:DNA-binding transcription factor activity"/>
    <property type="evidence" value="ECO:0007669"/>
    <property type="project" value="InterPro"/>
</dbReference>
<dbReference type="Proteomes" id="UP001374584">
    <property type="component" value="Unassembled WGS sequence"/>
</dbReference>
<dbReference type="EMBL" id="JAYMYR010000008">
    <property type="protein sequence ID" value="KAK7346877.1"/>
    <property type="molecule type" value="Genomic_DNA"/>
</dbReference>
<dbReference type="InterPro" id="IPR045314">
    <property type="entry name" value="bZIP_plant_GBF1"/>
</dbReference>